<evidence type="ECO:0000313" key="8">
    <source>
        <dbReference type="EMBL" id="CAF1921350.1"/>
    </source>
</evidence>
<gene>
    <name evidence="11" type="ORF">GIL414_LOCUS10318</name>
    <name evidence="7" type="ORF">KQP761_LOCUS35916</name>
    <name evidence="8" type="ORF">MBJ925_LOCUS2122</name>
    <name evidence="10" type="ORF">SMN809_LOCUS7541</name>
    <name evidence="9" type="ORF">XDN619_LOCUS8249</name>
</gene>
<dbReference type="Proteomes" id="UP000663824">
    <property type="component" value="Unassembled WGS sequence"/>
</dbReference>
<dbReference type="EMBL" id="CAJNRG010002583">
    <property type="protein sequence ID" value="CAF2049391.1"/>
    <property type="molecule type" value="Genomic_DNA"/>
</dbReference>
<evidence type="ECO:0000313" key="9">
    <source>
        <dbReference type="EMBL" id="CAF2049391.1"/>
    </source>
</evidence>
<dbReference type="Gene3D" id="3.40.50.300">
    <property type="entry name" value="P-loop containing nucleotide triphosphate hydrolases"/>
    <property type="match status" value="1"/>
</dbReference>
<proteinExistence type="predicted"/>
<dbReference type="Proteomes" id="UP000676336">
    <property type="component" value="Unassembled WGS sequence"/>
</dbReference>
<dbReference type="Proteomes" id="UP000663834">
    <property type="component" value="Unassembled WGS sequence"/>
</dbReference>
<dbReference type="PANTHER" id="PTHR24221:SF654">
    <property type="entry name" value="ATP-BINDING CASSETTE SUB-FAMILY B MEMBER 6"/>
    <property type="match status" value="1"/>
</dbReference>
<dbReference type="GO" id="GO:0016020">
    <property type="term" value="C:membrane"/>
    <property type="evidence" value="ECO:0007669"/>
    <property type="project" value="UniProtKB-SubCell"/>
</dbReference>
<dbReference type="PANTHER" id="PTHR24221">
    <property type="entry name" value="ATP-BINDING CASSETTE SUB-FAMILY B"/>
    <property type="match status" value="1"/>
</dbReference>
<evidence type="ECO:0000259" key="6">
    <source>
        <dbReference type="PROSITE" id="PS50929"/>
    </source>
</evidence>
<keyword evidence="4 5" id="KW-0472">Membrane</keyword>
<dbReference type="CDD" id="cd18582">
    <property type="entry name" value="ABC_6TM_ATM1_ABCB7"/>
    <property type="match status" value="1"/>
</dbReference>
<feature type="transmembrane region" description="Helical" evidence="5">
    <location>
        <begin position="169"/>
        <end position="191"/>
    </location>
</feature>
<feature type="domain" description="ABC transmembrane type-1" evidence="6">
    <location>
        <begin position="52"/>
        <end position="342"/>
    </location>
</feature>
<dbReference type="GO" id="GO:0140359">
    <property type="term" value="F:ABC-type transporter activity"/>
    <property type="evidence" value="ECO:0007669"/>
    <property type="project" value="InterPro"/>
</dbReference>
<dbReference type="SUPFAM" id="SSF90123">
    <property type="entry name" value="ABC transporter transmembrane region"/>
    <property type="match status" value="1"/>
</dbReference>
<evidence type="ECO:0000313" key="11">
    <source>
        <dbReference type="EMBL" id="CAF3974221.1"/>
    </source>
</evidence>
<dbReference type="Gene3D" id="1.20.1560.10">
    <property type="entry name" value="ABC transporter type 1, transmembrane domain"/>
    <property type="match status" value="1"/>
</dbReference>
<keyword evidence="2 5" id="KW-0812">Transmembrane</keyword>
<dbReference type="InterPro" id="IPR011527">
    <property type="entry name" value="ABC1_TM_dom"/>
</dbReference>
<reference evidence="7" key="1">
    <citation type="submission" date="2021-02" db="EMBL/GenBank/DDBJ databases">
        <authorList>
            <person name="Nowell W R."/>
        </authorList>
    </citation>
    <scope>NUCLEOTIDE SEQUENCE</scope>
</reference>
<evidence type="ECO:0000256" key="5">
    <source>
        <dbReference type="SAM" id="Phobius"/>
    </source>
</evidence>
<comment type="caution">
    <text evidence="7">The sequence shown here is derived from an EMBL/GenBank/DDBJ whole genome shotgun (WGS) entry which is preliminary data.</text>
</comment>
<dbReference type="Proteomes" id="UP000681720">
    <property type="component" value="Unassembled WGS sequence"/>
</dbReference>
<dbReference type="InterPro" id="IPR027417">
    <property type="entry name" value="P-loop_NTPase"/>
</dbReference>
<dbReference type="InterPro" id="IPR039421">
    <property type="entry name" value="Type_1_exporter"/>
</dbReference>
<protein>
    <recommendedName>
        <fullName evidence="6">ABC transmembrane type-1 domain-containing protein</fullName>
    </recommendedName>
</protein>
<evidence type="ECO:0000313" key="12">
    <source>
        <dbReference type="Proteomes" id="UP000663834"/>
    </source>
</evidence>
<feature type="transmembrane region" description="Helical" evidence="5">
    <location>
        <begin position="47"/>
        <end position="67"/>
    </location>
</feature>
<dbReference type="InterPro" id="IPR036640">
    <property type="entry name" value="ABC1_TM_sf"/>
</dbReference>
<evidence type="ECO:0000256" key="4">
    <source>
        <dbReference type="ARBA" id="ARBA00023136"/>
    </source>
</evidence>
<feature type="transmembrane region" description="Helical" evidence="5">
    <location>
        <begin position="277"/>
        <end position="300"/>
    </location>
</feature>
<accession>A0A816GU46</accession>
<dbReference type="SUPFAM" id="SSF52540">
    <property type="entry name" value="P-loop containing nucleoside triphosphate hydrolases"/>
    <property type="match status" value="1"/>
</dbReference>
<dbReference type="EMBL" id="CAJNOW010020261">
    <property type="protein sequence ID" value="CAF1678265.1"/>
    <property type="molecule type" value="Genomic_DNA"/>
</dbReference>
<evidence type="ECO:0000313" key="7">
    <source>
        <dbReference type="EMBL" id="CAF1678265.1"/>
    </source>
</evidence>
<dbReference type="AlphaFoldDB" id="A0A816GU46"/>
<dbReference type="GO" id="GO:0005524">
    <property type="term" value="F:ATP binding"/>
    <property type="evidence" value="ECO:0007669"/>
    <property type="project" value="InterPro"/>
</dbReference>
<dbReference type="PROSITE" id="PS50929">
    <property type="entry name" value="ABC_TM1F"/>
    <property type="match status" value="1"/>
</dbReference>
<evidence type="ECO:0000256" key="1">
    <source>
        <dbReference type="ARBA" id="ARBA00004141"/>
    </source>
</evidence>
<feature type="transmembrane region" description="Helical" evidence="5">
    <location>
        <begin position="197"/>
        <end position="218"/>
    </location>
</feature>
<dbReference type="EMBL" id="CAJOBJ010003682">
    <property type="protein sequence ID" value="CAF3974221.1"/>
    <property type="molecule type" value="Genomic_DNA"/>
</dbReference>
<sequence length="482" mass="55584">MGKGSKDGLTDKNNIGGLYMDKINNFSHMKTYLYALRYLWPPNKPRLWFEFLLSLVFMIAASASDLYGPIPMQRIITVMSGTTPNSSEKESISFPTMDFIAFGLVTFSSGLFPNLRDLLFAAVSVETECSVCTETFHHLQQLSLSFHLRRETGGLLRAVSRGAGTNSSLIKSTIFILLPMFIKFVAITIIFAVRFQWYFFVIIFFSVLTYIICTIGITKWRDTYRRIMNEKDNEKNTRMIDALLNYETVRYFNAEKHEEDRYNMSTREYSEAELKALYVYGLTSVVQSCILSFSTFLIILLAGYEVYFGVLTVADLVMMYQYIQSLYQPLDQLGKLYRDLRQQILDAEAMLCLLKEPIEVDDKENAPPFNLNPAEKTEIEFRNVLFDFHTKENKPKVPLIKNLSFKIKSGDRLAIVGPSGKSTFILSVFKKSVKEKNTSLETYQNIISNRIKVVYGEFVTRMLELSVTTKKYFIYNAIKYYI</sequence>
<organism evidence="7 12">
    <name type="scientific">Rotaria magnacalcarata</name>
    <dbReference type="NCBI Taxonomy" id="392030"/>
    <lineage>
        <taxon>Eukaryota</taxon>
        <taxon>Metazoa</taxon>
        <taxon>Spiralia</taxon>
        <taxon>Gnathifera</taxon>
        <taxon>Rotifera</taxon>
        <taxon>Eurotatoria</taxon>
        <taxon>Bdelloidea</taxon>
        <taxon>Philodinida</taxon>
        <taxon>Philodinidae</taxon>
        <taxon>Rotaria</taxon>
    </lineage>
</organism>
<dbReference type="Proteomes" id="UP000663887">
    <property type="component" value="Unassembled WGS sequence"/>
</dbReference>
<dbReference type="EMBL" id="CAJOBI010002202">
    <property type="protein sequence ID" value="CAF3918515.1"/>
    <property type="molecule type" value="Genomic_DNA"/>
</dbReference>
<evidence type="ECO:0000256" key="2">
    <source>
        <dbReference type="ARBA" id="ARBA00022692"/>
    </source>
</evidence>
<dbReference type="Pfam" id="PF00664">
    <property type="entry name" value="ABC_membrane"/>
    <property type="match status" value="1"/>
</dbReference>
<dbReference type="OrthoDB" id="6500128at2759"/>
<dbReference type="EMBL" id="CAJNRE010000139">
    <property type="protein sequence ID" value="CAF1921350.1"/>
    <property type="molecule type" value="Genomic_DNA"/>
</dbReference>
<evidence type="ECO:0000313" key="10">
    <source>
        <dbReference type="EMBL" id="CAF3918515.1"/>
    </source>
</evidence>
<comment type="subcellular location">
    <subcellularLocation>
        <location evidence="1">Membrane</location>
        <topology evidence="1">Multi-pass membrane protein</topology>
    </subcellularLocation>
</comment>
<evidence type="ECO:0000256" key="3">
    <source>
        <dbReference type="ARBA" id="ARBA00022989"/>
    </source>
</evidence>
<keyword evidence="3 5" id="KW-1133">Transmembrane helix</keyword>
<name>A0A816GU46_9BILA</name>